<evidence type="ECO:0000313" key="1">
    <source>
        <dbReference type="EMBL" id="TDR23902.1"/>
    </source>
</evidence>
<dbReference type="RefSeq" id="WP_211336972.1">
    <property type="nucleotide sequence ID" value="NZ_NIHB01000001.1"/>
</dbReference>
<name>A0A4R6XV58_9GAMM</name>
<sequence>LRDTGNGNYQYNGTAKETGAEYKMNQRTINHKITLNHIESNRLVYSGYMDTTRGGILSGNASMIKSAMKKLSKVFKKLELIK</sequence>
<reference evidence="1 2" key="1">
    <citation type="submission" date="2019-03" db="EMBL/GenBank/DDBJ databases">
        <title>Genomic Encyclopedia of Type Strains, Phase IV (KMG-IV): sequencing the most valuable type-strain genomes for metagenomic binning, comparative biology and taxonomic classification.</title>
        <authorList>
            <person name="Goeker M."/>
        </authorList>
    </citation>
    <scope>NUCLEOTIDE SEQUENCE [LARGE SCALE GENOMIC DNA]</scope>
    <source>
        <strain evidence="1 2">DSM 25488</strain>
    </source>
</reference>
<gene>
    <name evidence="1" type="ORF">C8D91_0770</name>
</gene>
<proteinExistence type="predicted"/>
<dbReference type="AlphaFoldDB" id="A0A4R6XV58"/>
<accession>A0A4R6XV58</accession>
<keyword evidence="2" id="KW-1185">Reference proteome</keyword>
<dbReference type="EMBL" id="SNZB01000001">
    <property type="protein sequence ID" value="TDR23902.1"/>
    <property type="molecule type" value="Genomic_DNA"/>
</dbReference>
<comment type="caution">
    <text evidence="1">The sequence shown here is derived from an EMBL/GenBank/DDBJ whole genome shotgun (WGS) entry which is preliminary data.</text>
</comment>
<feature type="non-terminal residue" evidence="1">
    <location>
        <position position="1"/>
    </location>
</feature>
<protein>
    <submittedName>
        <fullName evidence="1">Uncharacterized protein</fullName>
    </submittedName>
</protein>
<organism evidence="1 2">
    <name type="scientific">Marinicella litoralis</name>
    <dbReference type="NCBI Taxonomy" id="644220"/>
    <lineage>
        <taxon>Bacteria</taxon>
        <taxon>Pseudomonadati</taxon>
        <taxon>Pseudomonadota</taxon>
        <taxon>Gammaproteobacteria</taxon>
        <taxon>Lysobacterales</taxon>
        <taxon>Marinicellaceae</taxon>
        <taxon>Marinicella</taxon>
    </lineage>
</organism>
<evidence type="ECO:0000313" key="2">
    <source>
        <dbReference type="Proteomes" id="UP000295724"/>
    </source>
</evidence>
<dbReference type="Proteomes" id="UP000295724">
    <property type="component" value="Unassembled WGS sequence"/>
</dbReference>